<evidence type="ECO:0000313" key="4">
    <source>
        <dbReference type="Proteomes" id="UP000199584"/>
    </source>
</evidence>
<gene>
    <name evidence="3" type="ORF">SAMN05660706_105140</name>
</gene>
<feature type="domain" description="RNA polymerase sigma factor 70 region 4 type 2" evidence="2">
    <location>
        <begin position="90"/>
        <end position="142"/>
    </location>
</feature>
<dbReference type="InterPro" id="IPR013249">
    <property type="entry name" value="RNA_pol_sigma70_r4_t2"/>
</dbReference>
<dbReference type="AlphaFoldDB" id="A0A1I6D514"/>
<dbReference type="InterPro" id="IPR013324">
    <property type="entry name" value="RNA_pol_sigma_r3/r4-like"/>
</dbReference>
<feature type="region of interest" description="Disordered" evidence="1">
    <location>
        <begin position="69"/>
        <end position="88"/>
    </location>
</feature>
<dbReference type="OrthoDB" id="1807105at2"/>
<dbReference type="CDD" id="cd06171">
    <property type="entry name" value="Sigma70_r4"/>
    <property type="match status" value="1"/>
</dbReference>
<dbReference type="SUPFAM" id="SSF88659">
    <property type="entry name" value="Sigma3 and sigma4 domains of RNA polymerase sigma factors"/>
    <property type="match status" value="1"/>
</dbReference>
<dbReference type="GO" id="GO:0016987">
    <property type="term" value="F:sigma factor activity"/>
    <property type="evidence" value="ECO:0007669"/>
    <property type="project" value="InterPro"/>
</dbReference>
<keyword evidence="4" id="KW-1185">Reference proteome</keyword>
<dbReference type="RefSeq" id="WP_092482308.1">
    <property type="nucleotide sequence ID" value="NZ_FOYM01000005.1"/>
</dbReference>
<organism evidence="3 4">
    <name type="scientific">Desulfoscipio geothermicus DSM 3669</name>
    <dbReference type="NCBI Taxonomy" id="1121426"/>
    <lineage>
        <taxon>Bacteria</taxon>
        <taxon>Bacillati</taxon>
        <taxon>Bacillota</taxon>
        <taxon>Clostridia</taxon>
        <taxon>Eubacteriales</taxon>
        <taxon>Desulfallaceae</taxon>
        <taxon>Desulfoscipio</taxon>
    </lineage>
</organism>
<dbReference type="GO" id="GO:0006352">
    <property type="term" value="P:DNA-templated transcription initiation"/>
    <property type="evidence" value="ECO:0007669"/>
    <property type="project" value="InterPro"/>
</dbReference>
<reference evidence="4" key="1">
    <citation type="submission" date="2016-10" db="EMBL/GenBank/DDBJ databases">
        <authorList>
            <person name="Varghese N."/>
            <person name="Submissions S."/>
        </authorList>
    </citation>
    <scope>NUCLEOTIDE SEQUENCE [LARGE SCALE GENOMIC DNA]</scope>
    <source>
        <strain evidence="4">DSM 3669</strain>
    </source>
</reference>
<name>A0A1I6D514_9FIRM</name>
<dbReference type="GO" id="GO:0003677">
    <property type="term" value="F:DNA binding"/>
    <property type="evidence" value="ECO:0007669"/>
    <property type="project" value="InterPro"/>
</dbReference>
<dbReference type="InterPro" id="IPR036388">
    <property type="entry name" value="WH-like_DNA-bd_sf"/>
</dbReference>
<dbReference type="Gene3D" id="1.10.10.10">
    <property type="entry name" value="Winged helix-like DNA-binding domain superfamily/Winged helix DNA-binding domain"/>
    <property type="match status" value="1"/>
</dbReference>
<accession>A0A1I6D514</accession>
<dbReference type="STRING" id="39060.SAMN05660706_105140"/>
<protein>
    <submittedName>
        <fullName evidence="3">RNA polymerase sigma-70 factor, ECF subfamily</fullName>
    </submittedName>
</protein>
<evidence type="ECO:0000313" key="3">
    <source>
        <dbReference type="EMBL" id="SFR00586.1"/>
    </source>
</evidence>
<evidence type="ECO:0000256" key="1">
    <source>
        <dbReference type="SAM" id="MobiDB-lite"/>
    </source>
</evidence>
<dbReference type="Pfam" id="PF08281">
    <property type="entry name" value="Sigma70_r4_2"/>
    <property type="match status" value="1"/>
</dbReference>
<dbReference type="Proteomes" id="UP000199584">
    <property type="component" value="Unassembled WGS sequence"/>
</dbReference>
<dbReference type="EMBL" id="FOYM01000005">
    <property type="protein sequence ID" value="SFR00586.1"/>
    <property type="molecule type" value="Genomic_DNA"/>
</dbReference>
<evidence type="ECO:0000259" key="2">
    <source>
        <dbReference type="Pfam" id="PF08281"/>
    </source>
</evidence>
<proteinExistence type="predicted"/>
<sequence length="162" mass="17845">MPKLGETFKQGDSPKQIVNLLYNTGYRLTGSHKETEELVKGVFDALNGNSNLNTALNNMCLMYMNKTTSGSGKNSLKDKSSTPTKGNSTNKIQEALLTLQPAERLVLVLREILGLSYSEIAEMTGIEKMAVTRLLNTGRWALRKHLVPPPGKSRLPKNTVVK</sequence>